<reference evidence="1 2" key="1">
    <citation type="submission" date="2018-02" db="EMBL/GenBank/DDBJ databases">
        <title>The draft genome of Sphingobacterium sp. 5JN-11.</title>
        <authorList>
            <person name="Liu L."/>
            <person name="Li L."/>
            <person name="Liang L."/>
            <person name="Zhang X."/>
            <person name="Wang T."/>
        </authorList>
    </citation>
    <scope>NUCLEOTIDE SEQUENCE [LARGE SCALE GENOMIC DNA]</scope>
    <source>
        <strain evidence="1 2">5JN-11</strain>
    </source>
</reference>
<dbReference type="InterPro" id="IPR014729">
    <property type="entry name" value="Rossmann-like_a/b/a_fold"/>
</dbReference>
<comment type="caution">
    <text evidence="1">The sequence shown here is derived from an EMBL/GenBank/DDBJ whole genome shotgun (WGS) entry which is preliminary data.</text>
</comment>
<sequence length="455" mass="52503">MIETIKGNWVGCGTVFYHEKTGAVGASIEDVIDYANLEIDTNGIAAYLDYGYAVFGRTPIKHVKFLLPNETLRVVAGKIQVVEHEDRVVDELGKQTKEEDVLDMMEERVNSWASSFQEDILIPTSGGFDSRLLNVLLKERNRIHAYTYGTSYNQNLSREVVYAKALSERLGTYWRRIDLGNFNSYMPEWYALYGVSIAASGTYHMEFFDQIANIENHKKMHLLSGIIGDAWAGAVAIPEINSLESYRKLGHTHGMSADAGQAMDVEYKEALVAPLFEKQKELLKIPEYRILATMRTKMMMLQFLITLPTHYGFEAYSPFLDQDIAIAMLNLAPERRADRLWQRDFFKKHNLLFEDEKHQYTYQNSLNYDALLNHPLEPLNVSVLREVIRPAYLEWINTTLARLNWRERVFQTLMHTPKVKEGLKLLGFKNKLLQAYFAYITIKPIEMMLLRRDAS</sequence>
<evidence type="ECO:0000313" key="1">
    <source>
        <dbReference type="EMBL" id="PRD48924.1"/>
    </source>
</evidence>
<dbReference type="AlphaFoldDB" id="A0A2S9J825"/>
<dbReference type="OrthoDB" id="693367at2"/>
<dbReference type="SUPFAM" id="SSF52402">
    <property type="entry name" value="Adenine nucleotide alpha hydrolases-like"/>
    <property type="match status" value="1"/>
</dbReference>
<proteinExistence type="predicted"/>
<accession>A0A2S9J825</accession>
<keyword evidence="2" id="KW-1185">Reference proteome</keyword>
<dbReference type="Gene3D" id="3.40.50.620">
    <property type="entry name" value="HUPs"/>
    <property type="match status" value="1"/>
</dbReference>
<dbReference type="Proteomes" id="UP000239711">
    <property type="component" value="Unassembled WGS sequence"/>
</dbReference>
<dbReference type="EMBL" id="PVBQ01000002">
    <property type="protein sequence ID" value="PRD48924.1"/>
    <property type="molecule type" value="Genomic_DNA"/>
</dbReference>
<organism evidence="1 2">
    <name type="scientific">Sphingobacterium haloxyli</name>
    <dbReference type="NCBI Taxonomy" id="2100533"/>
    <lineage>
        <taxon>Bacteria</taxon>
        <taxon>Pseudomonadati</taxon>
        <taxon>Bacteroidota</taxon>
        <taxon>Sphingobacteriia</taxon>
        <taxon>Sphingobacteriales</taxon>
        <taxon>Sphingobacteriaceae</taxon>
        <taxon>Sphingobacterium</taxon>
    </lineage>
</organism>
<gene>
    <name evidence="1" type="ORF">C5745_03025</name>
</gene>
<protein>
    <recommendedName>
        <fullName evidence="3">Asparagine synthase</fullName>
    </recommendedName>
</protein>
<dbReference type="RefSeq" id="WP_105715489.1">
    <property type="nucleotide sequence ID" value="NZ_PVBQ01000002.1"/>
</dbReference>
<name>A0A2S9J825_9SPHI</name>
<evidence type="ECO:0000313" key="2">
    <source>
        <dbReference type="Proteomes" id="UP000239711"/>
    </source>
</evidence>
<evidence type="ECO:0008006" key="3">
    <source>
        <dbReference type="Google" id="ProtNLM"/>
    </source>
</evidence>